<comment type="function">
    <text evidence="15">Functions as a sorting receptor in the Golgi compartment required for the intracellular sorting and delivery of soluble vacuolar proteins, like carboxypeptidase Y (CPY) and proteinase A. Executes multiple rounds of sorting by cycling between the late Golgi and a prevacuolar endosome-like compartment.</text>
</comment>
<dbReference type="GO" id="GO:0016020">
    <property type="term" value="C:membrane"/>
    <property type="evidence" value="ECO:0007669"/>
    <property type="project" value="InterPro"/>
</dbReference>
<dbReference type="Gene3D" id="2.10.70.80">
    <property type="match status" value="2"/>
</dbReference>
<evidence type="ECO:0000256" key="5">
    <source>
        <dbReference type="ARBA" id="ARBA00022448"/>
    </source>
</evidence>
<sequence>MICPWFHFAAILLLAVVSQLGAAKSNGPEIASKALDALPGVPFYFKNSDTVLFQNLETREVYRSRDGGVEWDVIKDEDGETLVAARWIELHPWDKQKAYIVGEKSGLYWVTTDQGETWRRFQSNGGPSLIKSDPYIFSFHGKDSSKVILHQAECAGYHCIEVAFYTVDDFKTIAPLRQNSNGCLWAVGTPQFAPDVADEFSDRTFCIVHGLKSFFPDDWRLVQSDDFFSDNDDGLEVKLNNGRPISGVNNMASVKKFLVAAAKSQGTDELAMFVTDDSQEWHRAEFGNHKIEQDAYTVLESTNYSIQIDVMNTNREVRMGVLFTSNSNGTYFTRNIEHTNRDERGIIDFEKIEDVQGIVLVNVVDNWEEVEKKHGKDRKVVSKITFDDGRTFQPLTVKDDHLHLHSVTNERNLGRVFSSPAPGIVMGVGNTGSHLKSYEHGDLYVSDDAGLTWHKGLDKPHKYEFGNKGAVIMAIKDDGKPTKKIQFSINHGKEWETAELPNEIIPYLLTTTPDSTSFKFLLVGSDKKQWYVFSIDFNGLHERKCEENDLEKWPARLNEEGEPDCLMGHKQFYYRRRSDANCFITENLFQDANPIFEPCTCTAEDFECDYNFVRSEDGKECKPAVPLETPAGECKSDDATFKGPSGWRLIPGNACLREGGEQLDKEIDRSCKEATKTPSNDAAEITSQITTFEAEAFGQHFYLERVSSSGGHDETIVMRTIDSKAWLTRDHGKTWERILKDGAKIQEIVRHQYINDVAYFLTDDEKQYFTVNRGDTFASFSAPAMRNLKGEPTLFFHSKFKDYLIWTGPDNCKKSHCPKNAYITKHRGDHWDILARVVEKCEFMAREDRKDSDKLVFCDQYENEEPDNRRVLTRSVDNFFATFDTPVTDIVRFATMSEFIIVAAHNPDNPDSLKADISVDGKEFADAEFPYNLNIPVQEAYTVLDSSSHSIFLHVTVNIKEGQQYGSIIKSNSNGTSYVLSISGVNLNKYGYADFEKMQGLEGVLLVNVVDNIEGVDKGDEKRLRTMITHNDGSQWQALPAPAKDSEGNAYNCDANCALHLHGYTERSDPRATYASASAVGLMFGVGNVGEALGSKADGSTFFTKDAGITWKEVKKGVYMWEYGDQGSILVLVEELKPTRVIYFSMDEGETWEEYQFSDKDVTVSRLTTVPSDTSKNFLLWGRLSDSNGLVTVNIDFSKLRDRSCTLDEASGESKDFYLWQPKHPSQKENCLFGHVEQYHRKNPSAQCWNDWSDPHVHSIAHNCSCTREDYECDYNYERKSDGSCELVDGLPKPDAVQYCRDNPDAVEYWEPTGYRLIPLTTCTGGRDLVRLVPQPCPSHEEEFERKHGVSGTVIFFAIIVPIAIAGAAGYWVFTRWDGKFGQIRLGDGGDSAAAVFLSRDSPLISIPVTIIAGIVATVRVLPLLAMSLWRSVSGYVRVPGRGPRPYATRGAFAARRGDYTNVVDDEDELLGNDDFEDEEEA</sequence>
<evidence type="ECO:0000256" key="10">
    <source>
        <dbReference type="ARBA" id="ARBA00022989"/>
    </source>
</evidence>
<evidence type="ECO:0000256" key="7">
    <source>
        <dbReference type="ARBA" id="ARBA00022729"/>
    </source>
</evidence>
<dbReference type="Gene3D" id="2.130.10.10">
    <property type="entry name" value="YVTN repeat-like/Quinoprotein amine dehydrogenase"/>
    <property type="match status" value="1"/>
</dbReference>
<comment type="subcellular location">
    <subcellularLocation>
        <location evidence="1">Golgi apparatus</location>
        <location evidence="1">trans-Golgi network membrane</location>
        <topology evidence="1">Multi-pass membrane protein</topology>
    </subcellularLocation>
    <subcellularLocation>
        <location evidence="2">Prevacuolar compartment membrane</location>
        <topology evidence="2">Multi-pass membrane protein</topology>
    </subcellularLocation>
</comment>
<dbReference type="Gene3D" id="3.30.60.270">
    <property type="match status" value="2"/>
</dbReference>
<feature type="chain" id="PRO_5041898429" description="Vacuolar protein sorting/targeting protein 10" evidence="20">
    <location>
        <begin position="24"/>
        <end position="1482"/>
    </location>
</feature>
<dbReference type="CDD" id="cd15482">
    <property type="entry name" value="Sialidase_non-viral"/>
    <property type="match status" value="1"/>
</dbReference>
<dbReference type="EMBL" id="JAJTJA010000016">
    <property type="protein sequence ID" value="KAH8689199.1"/>
    <property type="molecule type" value="Genomic_DNA"/>
</dbReference>
<keyword evidence="14" id="KW-0325">Glycoprotein</keyword>
<dbReference type="InterPro" id="IPR031777">
    <property type="entry name" value="Sortilin_C"/>
</dbReference>
<feature type="transmembrane region" description="Helical" evidence="19">
    <location>
        <begin position="1407"/>
        <end position="1430"/>
    </location>
</feature>
<dbReference type="GeneID" id="70251635"/>
<evidence type="ECO:0000256" key="16">
    <source>
        <dbReference type="ARBA" id="ARBA00031250"/>
    </source>
</evidence>
<evidence type="ECO:0000256" key="20">
    <source>
        <dbReference type="SAM" id="SignalP"/>
    </source>
</evidence>
<keyword evidence="10 19" id="KW-1133">Transmembrane helix</keyword>
<dbReference type="Proteomes" id="UP001201262">
    <property type="component" value="Unassembled WGS sequence"/>
</dbReference>
<keyword evidence="12 19" id="KW-0472">Membrane</keyword>
<keyword evidence="6 19" id="KW-0812">Transmembrane</keyword>
<proteinExistence type="inferred from homology"/>
<evidence type="ECO:0000256" key="8">
    <source>
        <dbReference type="ARBA" id="ARBA00022737"/>
    </source>
</evidence>
<dbReference type="GO" id="GO:0006623">
    <property type="term" value="P:protein targeting to vacuole"/>
    <property type="evidence" value="ECO:0007669"/>
    <property type="project" value="TreeGrafter"/>
</dbReference>
<dbReference type="GO" id="GO:0006895">
    <property type="term" value="P:Golgi to endosome transport"/>
    <property type="evidence" value="ECO:0007669"/>
    <property type="project" value="TreeGrafter"/>
</dbReference>
<dbReference type="SUPFAM" id="SSF50939">
    <property type="entry name" value="Sialidases"/>
    <property type="match status" value="1"/>
</dbReference>
<dbReference type="SMART" id="SM00602">
    <property type="entry name" value="VPS10"/>
    <property type="match status" value="2"/>
</dbReference>
<dbReference type="InterPro" id="IPR031778">
    <property type="entry name" value="Sortilin_N"/>
</dbReference>
<evidence type="ECO:0000256" key="18">
    <source>
        <dbReference type="ARBA" id="ARBA00031902"/>
    </source>
</evidence>
<dbReference type="InterPro" id="IPR036278">
    <property type="entry name" value="Sialidase_sf"/>
</dbReference>
<evidence type="ECO:0000256" key="12">
    <source>
        <dbReference type="ARBA" id="ARBA00023136"/>
    </source>
</evidence>
<evidence type="ECO:0000256" key="14">
    <source>
        <dbReference type="ARBA" id="ARBA00023180"/>
    </source>
</evidence>
<keyword evidence="13" id="KW-0675">Receptor</keyword>
<dbReference type="GO" id="GO:0005794">
    <property type="term" value="C:Golgi apparatus"/>
    <property type="evidence" value="ECO:0007669"/>
    <property type="project" value="UniProtKB-SubCell"/>
</dbReference>
<evidence type="ECO:0000313" key="22">
    <source>
        <dbReference type="EMBL" id="KAH8689199.1"/>
    </source>
</evidence>
<keyword evidence="5" id="KW-0813">Transport</keyword>
<protein>
    <recommendedName>
        <fullName evidence="4">Vacuolar protein sorting/targeting protein 10</fullName>
    </recommendedName>
    <alternativeName>
        <fullName evidence="17">Carboxypeptidase Y receptor</fullName>
    </alternativeName>
    <alternativeName>
        <fullName evidence="16 18">Sortilin VPS10</fullName>
    </alternativeName>
</protein>
<dbReference type="GO" id="GO:0006896">
    <property type="term" value="P:Golgi to vacuole transport"/>
    <property type="evidence" value="ECO:0007669"/>
    <property type="project" value="TreeGrafter"/>
</dbReference>
<dbReference type="FunFam" id="3.30.60.270:FF:000005">
    <property type="entry name" value="Sortilin"/>
    <property type="match status" value="2"/>
</dbReference>
<evidence type="ECO:0000256" key="9">
    <source>
        <dbReference type="ARBA" id="ARBA00022927"/>
    </source>
</evidence>
<dbReference type="Pfam" id="PF15902">
    <property type="entry name" value="Sortilin-Vps10"/>
    <property type="match status" value="2"/>
</dbReference>
<evidence type="ECO:0000256" key="15">
    <source>
        <dbReference type="ARBA" id="ARBA00025569"/>
    </source>
</evidence>
<name>A0AAD4KD49_9EURO</name>
<evidence type="ECO:0000256" key="19">
    <source>
        <dbReference type="SAM" id="Phobius"/>
    </source>
</evidence>
<keyword evidence="9" id="KW-0653">Protein transport</keyword>
<gene>
    <name evidence="22" type="ORF">BGW36DRAFT_433963</name>
</gene>
<evidence type="ECO:0000259" key="21">
    <source>
        <dbReference type="SMART" id="SM00602"/>
    </source>
</evidence>
<dbReference type="InterPro" id="IPR006581">
    <property type="entry name" value="VPS10"/>
</dbReference>
<dbReference type="GO" id="GO:0005829">
    <property type="term" value="C:cytosol"/>
    <property type="evidence" value="ECO:0007669"/>
    <property type="project" value="GOC"/>
</dbReference>
<dbReference type="PANTHER" id="PTHR12106:SF27">
    <property type="entry name" value="SORTILIN-RELATED RECEPTOR"/>
    <property type="match status" value="1"/>
</dbReference>
<feature type="signal peptide" evidence="20">
    <location>
        <begin position="1"/>
        <end position="23"/>
    </location>
</feature>
<accession>A0AAD4KD49</accession>
<keyword evidence="23" id="KW-1185">Reference proteome</keyword>
<organism evidence="22 23">
    <name type="scientific">Talaromyces proteolyticus</name>
    <dbReference type="NCBI Taxonomy" id="1131652"/>
    <lineage>
        <taxon>Eukaryota</taxon>
        <taxon>Fungi</taxon>
        <taxon>Dikarya</taxon>
        <taxon>Ascomycota</taxon>
        <taxon>Pezizomycotina</taxon>
        <taxon>Eurotiomycetes</taxon>
        <taxon>Eurotiomycetidae</taxon>
        <taxon>Eurotiales</taxon>
        <taxon>Trichocomaceae</taxon>
        <taxon>Talaromyces</taxon>
        <taxon>Talaromyces sect. Bacilispori</taxon>
    </lineage>
</organism>
<evidence type="ECO:0000256" key="2">
    <source>
        <dbReference type="ARBA" id="ARBA00004488"/>
    </source>
</evidence>
<feature type="domain" description="VPS10" evidence="21">
    <location>
        <begin position="49"/>
        <end position="682"/>
    </location>
</feature>
<dbReference type="Pfam" id="PF15901">
    <property type="entry name" value="Sortilin_C"/>
    <property type="match status" value="2"/>
</dbReference>
<keyword evidence="8" id="KW-0677">Repeat</keyword>
<dbReference type="RefSeq" id="XP_046065625.1">
    <property type="nucleotide sequence ID" value="XM_046221348.1"/>
</dbReference>
<dbReference type="InterPro" id="IPR050310">
    <property type="entry name" value="VPS10-sortilin"/>
</dbReference>
<comment type="similarity">
    <text evidence="3">Belongs to the VPS10-related sortilin family.</text>
</comment>
<keyword evidence="7 20" id="KW-0732">Signal</keyword>
<reference evidence="22" key="1">
    <citation type="submission" date="2021-12" db="EMBL/GenBank/DDBJ databases">
        <title>Convergent genome expansion in fungi linked to evolution of root-endophyte symbiosis.</title>
        <authorList>
            <consortium name="DOE Joint Genome Institute"/>
            <person name="Ke Y.-H."/>
            <person name="Bonito G."/>
            <person name="Liao H.-L."/>
            <person name="Looney B."/>
            <person name="Rojas-Flechas A."/>
            <person name="Nash J."/>
            <person name="Hameed K."/>
            <person name="Schadt C."/>
            <person name="Martin F."/>
            <person name="Crous P.W."/>
            <person name="Miettinen O."/>
            <person name="Magnuson J.K."/>
            <person name="Labbe J."/>
            <person name="Jacobson D."/>
            <person name="Doktycz M.J."/>
            <person name="Veneault-Fourrey C."/>
            <person name="Kuo A."/>
            <person name="Mondo S."/>
            <person name="Calhoun S."/>
            <person name="Riley R."/>
            <person name="Ohm R."/>
            <person name="LaButti K."/>
            <person name="Andreopoulos B."/>
            <person name="Pangilinan J."/>
            <person name="Nolan M."/>
            <person name="Tritt A."/>
            <person name="Clum A."/>
            <person name="Lipzen A."/>
            <person name="Daum C."/>
            <person name="Barry K."/>
            <person name="Grigoriev I.V."/>
            <person name="Vilgalys R."/>
        </authorList>
    </citation>
    <scope>NUCLEOTIDE SEQUENCE</scope>
    <source>
        <strain evidence="22">PMI_201</strain>
    </source>
</reference>
<feature type="transmembrane region" description="Helical" evidence="19">
    <location>
        <begin position="1354"/>
        <end position="1374"/>
    </location>
</feature>
<comment type="caution">
    <text evidence="22">The sequence shown here is derived from an EMBL/GenBank/DDBJ whole genome shotgun (WGS) entry which is preliminary data.</text>
</comment>
<feature type="domain" description="VPS10" evidence="21">
    <location>
        <begin position="714"/>
        <end position="1342"/>
    </location>
</feature>
<keyword evidence="11" id="KW-0333">Golgi apparatus</keyword>
<evidence type="ECO:0000256" key="6">
    <source>
        <dbReference type="ARBA" id="ARBA00022692"/>
    </source>
</evidence>
<evidence type="ECO:0000313" key="23">
    <source>
        <dbReference type="Proteomes" id="UP001201262"/>
    </source>
</evidence>
<evidence type="ECO:0000256" key="13">
    <source>
        <dbReference type="ARBA" id="ARBA00023170"/>
    </source>
</evidence>
<dbReference type="SUPFAM" id="SSF110296">
    <property type="entry name" value="Oligoxyloglucan reducing end-specific cellobiohydrolase"/>
    <property type="match status" value="1"/>
</dbReference>
<dbReference type="PANTHER" id="PTHR12106">
    <property type="entry name" value="SORTILIN RELATED"/>
    <property type="match status" value="1"/>
</dbReference>
<dbReference type="InterPro" id="IPR015943">
    <property type="entry name" value="WD40/YVTN_repeat-like_dom_sf"/>
</dbReference>
<evidence type="ECO:0000256" key="3">
    <source>
        <dbReference type="ARBA" id="ARBA00008251"/>
    </source>
</evidence>
<evidence type="ECO:0000256" key="11">
    <source>
        <dbReference type="ARBA" id="ARBA00023034"/>
    </source>
</evidence>
<evidence type="ECO:0000256" key="17">
    <source>
        <dbReference type="ARBA" id="ARBA00031354"/>
    </source>
</evidence>
<evidence type="ECO:0000256" key="4">
    <source>
        <dbReference type="ARBA" id="ARBA00015369"/>
    </source>
</evidence>
<evidence type="ECO:0000256" key="1">
    <source>
        <dbReference type="ARBA" id="ARBA00004166"/>
    </source>
</evidence>